<proteinExistence type="predicted"/>
<accession>A0A0C2FFC2</accession>
<gene>
    <name evidence="1" type="ORF">ANCDUO_22637</name>
</gene>
<dbReference type="AlphaFoldDB" id="A0A0C2FFC2"/>
<dbReference type="Proteomes" id="UP000054047">
    <property type="component" value="Unassembled WGS sequence"/>
</dbReference>
<keyword evidence="2" id="KW-1185">Reference proteome</keyword>
<protein>
    <submittedName>
        <fullName evidence="1">Uncharacterized protein</fullName>
    </submittedName>
</protein>
<dbReference type="OrthoDB" id="5848222at2759"/>
<reference evidence="1 2" key="1">
    <citation type="submission" date="2013-12" db="EMBL/GenBank/DDBJ databases">
        <title>Draft genome of the parsitic nematode Ancylostoma duodenale.</title>
        <authorList>
            <person name="Mitreva M."/>
        </authorList>
    </citation>
    <scope>NUCLEOTIDE SEQUENCE [LARGE SCALE GENOMIC DNA]</scope>
    <source>
        <strain evidence="1 2">Zhejiang</strain>
    </source>
</reference>
<organism evidence="1 2">
    <name type="scientific">Ancylostoma duodenale</name>
    <dbReference type="NCBI Taxonomy" id="51022"/>
    <lineage>
        <taxon>Eukaryota</taxon>
        <taxon>Metazoa</taxon>
        <taxon>Ecdysozoa</taxon>
        <taxon>Nematoda</taxon>
        <taxon>Chromadorea</taxon>
        <taxon>Rhabditida</taxon>
        <taxon>Rhabditina</taxon>
        <taxon>Rhabditomorpha</taxon>
        <taxon>Strongyloidea</taxon>
        <taxon>Ancylostomatidae</taxon>
        <taxon>Ancylostomatinae</taxon>
        <taxon>Ancylostoma</taxon>
    </lineage>
</organism>
<evidence type="ECO:0000313" key="2">
    <source>
        <dbReference type="Proteomes" id="UP000054047"/>
    </source>
</evidence>
<sequence length="66" mass="7498">MKMLRWIAGITRLDHICNEDIRQRFGVASVAEKPCANRLRWFGHVSCADNDSFCKISFNLGVVGKD</sequence>
<evidence type="ECO:0000313" key="1">
    <source>
        <dbReference type="EMBL" id="KIH47305.1"/>
    </source>
</evidence>
<name>A0A0C2FFC2_9BILA</name>
<dbReference type="EMBL" id="KN767904">
    <property type="protein sequence ID" value="KIH47305.1"/>
    <property type="molecule type" value="Genomic_DNA"/>
</dbReference>